<sequence>MPVGAEEQGSGRRFCRQAEPESSGLCDDAAQAGASGVKVAQVISERLK</sequence>
<gene>
    <name evidence="2" type="ORF">HMPREF0372_03262</name>
</gene>
<comment type="caution">
    <text evidence="2">The sequence shown here is derived from an EMBL/GenBank/DDBJ whole genome shotgun (WGS) entry which is preliminary data.</text>
</comment>
<protein>
    <submittedName>
        <fullName evidence="2">Uncharacterized protein</fullName>
    </submittedName>
</protein>
<reference evidence="2 3" key="1">
    <citation type="submission" date="2011-08" db="EMBL/GenBank/DDBJ databases">
        <authorList>
            <person name="Weinstock G."/>
            <person name="Sodergren E."/>
            <person name="Clifton S."/>
            <person name="Fulton L."/>
            <person name="Fulton B."/>
            <person name="Courtney L."/>
            <person name="Fronick C."/>
            <person name="Harrison M."/>
            <person name="Strong C."/>
            <person name="Farmer C."/>
            <person name="Delahaunty K."/>
            <person name="Markovic C."/>
            <person name="Hall O."/>
            <person name="Minx P."/>
            <person name="Tomlinson C."/>
            <person name="Mitreva M."/>
            <person name="Hou S."/>
            <person name="Chen J."/>
            <person name="Wollam A."/>
            <person name="Pepin K.H."/>
            <person name="Johnson M."/>
            <person name="Bhonagiri V."/>
            <person name="Zhang X."/>
            <person name="Suruliraj S."/>
            <person name="Warren W."/>
            <person name="Chinwalla A."/>
            <person name="Mardis E.R."/>
            <person name="Wilson R.K."/>
        </authorList>
    </citation>
    <scope>NUCLEOTIDE SEQUENCE [LARGE SCALE GENOMIC DNA]</scope>
    <source>
        <strain evidence="2 3">ATCC 29863</strain>
    </source>
</reference>
<organism evidence="2 3">
    <name type="scientific">Flavonifractor plautii ATCC 29863</name>
    <dbReference type="NCBI Taxonomy" id="411475"/>
    <lineage>
        <taxon>Bacteria</taxon>
        <taxon>Bacillati</taxon>
        <taxon>Bacillota</taxon>
        <taxon>Clostridia</taxon>
        <taxon>Eubacteriales</taxon>
        <taxon>Oscillospiraceae</taxon>
        <taxon>Flavonifractor</taxon>
    </lineage>
</organism>
<dbReference type="HOGENOM" id="CLU_3153090_0_0_9"/>
<dbReference type="PATRIC" id="fig|411475.3.peg.2821"/>
<evidence type="ECO:0000256" key="1">
    <source>
        <dbReference type="SAM" id="MobiDB-lite"/>
    </source>
</evidence>
<name>G9YUP8_FLAPL</name>
<proteinExistence type="predicted"/>
<dbReference type="EMBL" id="AGCK01000263">
    <property type="protein sequence ID" value="EHM41826.1"/>
    <property type="molecule type" value="Genomic_DNA"/>
</dbReference>
<evidence type="ECO:0000313" key="2">
    <source>
        <dbReference type="EMBL" id="EHM41826.1"/>
    </source>
</evidence>
<feature type="region of interest" description="Disordered" evidence="1">
    <location>
        <begin position="1"/>
        <end position="30"/>
    </location>
</feature>
<dbReference type="AlphaFoldDB" id="G9YUP8"/>
<dbReference type="Proteomes" id="UP000004459">
    <property type="component" value="Unassembled WGS sequence"/>
</dbReference>
<evidence type="ECO:0000313" key="3">
    <source>
        <dbReference type="Proteomes" id="UP000004459"/>
    </source>
</evidence>
<accession>G9YUP8</accession>